<feature type="compositionally biased region" description="Basic and acidic residues" evidence="9">
    <location>
        <begin position="1172"/>
        <end position="1181"/>
    </location>
</feature>
<dbReference type="InterPro" id="IPR013083">
    <property type="entry name" value="Znf_RING/FYVE/PHD"/>
</dbReference>
<dbReference type="RefSeq" id="XP_033168051.1">
    <property type="nucleotide sequence ID" value="XM_033312160.1"/>
</dbReference>
<protein>
    <submittedName>
        <fullName evidence="12">Transcription initiation factor TFIID subunit 3 isoform X1</fullName>
    </submittedName>
</protein>
<evidence type="ECO:0000256" key="6">
    <source>
        <dbReference type="ARBA" id="ARBA00023163"/>
    </source>
</evidence>
<reference evidence="12" key="1">
    <citation type="submission" date="2025-08" db="UniProtKB">
        <authorList>
            <consortium name="RefSeq"/>
        </authorList>
    </citation>
    <scope>IDENTIFICATION</scope>
    <source>
        <strain evidence="12">Mau12</strain>
        <tissue evidence="12">Whole Body</tissue>
    </source>
</reference>
<evidence type="ECO:0000256" key="2">
    <source>
        <dbReference type="ARBA" id="ARBA00022723"/>
    </source>
</evidence>
<keyword evidence="6" id="KW-0804">Transcription</keyword>
<dbReference type="InterPro" id="IPR001965">
    <property type="entry name" value="Znf_PHD"/>
</dbReference>
<dbReference type="PROSITE" id="PS50016">
    <property type="entry name" value="ZF_PHD_2"/>
    <property type="match status" value="1"/>
</dbReference>
<evidence type="ECO:0000256" key="9">
    <source>
        <dbReference type="SAM" id="MobiDB-lite"/>
    </source>
</evidence>
<keyword evidence="3 8" id="KW-0863">Zinc-finger</keyword>
<dbReference type="PANTHER" id="PTHR46452">
    <property type="entry name" value="TRANSCRIPTION INITIATION FACTOR TFIID SUBUNIT 3"/>
    <property type="match status" value="1"/>
</dbReference>
<evidence type="ECO:0000256" key="7">
    <source>
        <dbReference type="ARBA" id="ARBA00023242"/>
    </source>
</evidence>
<dbReference type="InterPro" id="IPR006565">
    <property type="entry name" value="BTP"/>
</dbReference>
<dbReference type="SUPFAM" id="SSF57903">
    <property type="entry name" value="FYVE/PHD zinc finger"/>
    <property type="match status" value="1"/>
</dbReference>
<dbReference type="Pfam" id="PF07524">
    <property type="entry name" value="Bromo_TP"/>
    <property type="match status" value="1"/>
</dbReference>
<dbReference type="InterPro" id="IPR019786">
    <property type="entry name" value="Zinc_finger_PHD-type_CS"/>
</dbReference>
<dbReference type="InterPro" id="IPR011011">
    <property type="entry name" value="Znf_FYVE_PHD"/>
</dbReference>
<keyword evidence="5" id="KW-0805">Transcription regulation</keyword>
<feature type="compositionally biased region" description="Basic and acidic residues" evidence="9">
    <location>
        <begin position="1191"/>
        <end position="1200"/>
    </location>
</feature>
<dbReference type="Pfam" id="PF00628">
    <property type="entry name" value="PHD"/>
    <property type="match status" value="1"/>
</dbReference>
<dbReference type="GO" id="GO:0005669">
    <property type="term" value="C:transcription factor TFIID complex"/>
    <property type="evidence" value="ECO:0007669"/>
    <property type="project" value="TreeGrafter"/>
</dbReference>
<keyword evidence="11" id="KW-1185">Reference proteome</keyword>
<dbReference type="GeneID" id="117146242"/>
<proteinExistence type="predicted"/>
<dbReference type="GO" id="GO:0046982">
    <property type="term" value="F:protein heterodimerization activity"/>
    <property type="evidence" value="ECO:0007669"/>
    <property type="project" value="InterPro"/>
</dbReference>
<evidence type="ECO:0000259" key="10">
    <source>
        <dbReference type="PROSITE" id="PS50016"/>
    </source>
</evidence>
<dbReference type="SMART" id="SM00576">
    <property type="entry name" value="BTP"/>
    <property type="match status" value="1"/>
</dbReference>
<dbReference type="GO" id="GO:0008270">
    <property type="term" value="F:zinc ion binding"/>
    <property type="evidence" value="ECO:0007669"/>
    <property type="project" value="UniProtKB-KW"/>
</dbReference>
<feature type="region of interest" description="Disordered" evidence="9">
    <location>
        <begin position="1044"/>
        <end position="1076"/>
    </location>
</feature>
<feature type="compositionally biased region" description="Basic residues" evidence="9">
    <location>
        <begin position="1047"/>
        <end position="1068"/>
    </location>
</feature>
<dbReference type="Gene3D" id="1.10.20.10">
    <property type="entry name" value="Histone, subunit A"/>
    <property type="match status" value="1"/>
</dbReference>
<evidence type="ECO:0000256" key="8">
    <source>
        <dbReference type="PROSITE-ProRule" id="PRU00146"/>
    </source>
</evidence>
<keyword evidence="7" id="KW-0539">Nucleus</keyword>
<dbReference type="Gene3D" id="3.30.40.10">
    <property type="entry name" value="Zinc/RING finger domain, C3HC4 (zinc finger)"/>
    <property type="match status" value="1"/>
</dbReference>
<evidence type="ECO:0000313" key="12">
    <source>
        <dbReference type="RefSeq" id="XP_033168051.1"/>
    </source>
</evidence>
<organism evidence="11 12">
    <name type="scientific">Drosophila mauritiana</name>
    <name type="common">Fruit fly</name>
    <dbReference type="NCBI Taxonomy" id="7226"/>
    <lineage>
        <taxon>Eukaryota</taxon>
        <taxon>Metazoa</taxon>
        <taxon>Ecdysozoa</taxon>
        <taxon>Arthropoda</taxon>
        <taxon>Hexapoda</taxon>
        <taxon>Insecta</taxon>
        <taxon>Pterygota</taxon>
        <taxon>Neoptera</taxon>
        <taxon>Endopterygota</taxon>
        <taxon>Diptera</taxon>
        <taxon>Brachycera</taxon>
        <taxon>Muscomorpha</taxon>
        <taxon>Ephydroidea</taxon>
        <taxon>Drosophilidae</taxon>
        <taxon>Drosophila</taxon>
        <taxon>Sophophora</taxon>
    </lineage>
</organism>
<evidence type="ECO:0000256" key="3">
    <source>
        <dbReference type="ARBA" id="ARBA00022771"/>
    </source>
</evidence>
<comment type="subcellular location">
    <subcellularLocation>
        <location evidence="1">Nucleus</location>
    </subcellularLocation>
</comment>
<dbReference type="PANTHER" id="PTHR46452:SF1">
    <property type="entry name" value="TRANSCRIPTION INITIATION FACTOR TFIID SUBUNIT 3"/>
    <property type="match status" value="1"/>
</dbReference>
<feature type="compositionally biased region" description="Polar residues" evidence="9">
    <location>
        <begin position="349"/>
        <end position="364"/>
    </location>
</feature>
<keyword evidence="2" id="KW-0479">Metal-binding</keyword>
<evidence type="ECO:0000313" key="11">
    <source>
        <dbReference type="Proteomes" id="UP000515162"/>
    </source>
</evidence>
<keyword evidence="4" id="KW-0862">Zinc</keyword>
<dbReference type="PROSITE" id="PS51257">
    <property type="entry name" value="PROKAR_LIPOPROTEIN"/>
    <property type="match status" value="1"/>
</dbReference>
<evidence type="ECO:0000256" key="1">
    <source>
        <dbReference type="ARBA" id="ARBA00004123"/>
    </source>
</evidence>
<feature type="region of interest" description="Disordered" evidence="9">
    <location>
        <begin position="1171"/>
        <end position="1231"/>
    </location>
</feature>
<dbReference type="Proteomes" id="UP000515162">
    <property type="component" value="Chromosome 4"/>
</dbReference>
<feature type="compositionally biased region" description="Polar residues" evidence="9">
    <location>
        <begin position="1219"/>
        <end position="1230"/>
    </location>
</feature>
<dbReference type="SMART" id="SM00249">
    <property type="entry name" value="PHD"/>
    <property type="match status" value="1"/>
</dbReference>
<gene>
    <name evidence="12" type="primary">LOC117146242</name>
</gene>
<sequence>MNMMADRYASDLALVVVAQITQTIGYSCSLSAPLELLQDILQKFVQEFARDMHGHMEHANRIEPNLKDARLSIQNLSINVQELLDYIGNVEPVGFIRDVPQFPIGKTLNMNYLKPGSAETLTRPVYIFEYLPPMQDPELREMPADVQKEFSEKQEFCSKAEYNSTNAADKFGAKHIDSISPNAVINFRSSAFDLDVGRSVREMSSVVMTTGGFISPAIEGKLPEDIIPDIVEKFLGLDAPFSPTIIVNSLKKSPQLAFSDRDTTVNPRKTITSETKIFKQNAALLTSGHSESSIMYASNNHPMLTARTPKKNKKQKHDLICEPSQSELLTNPFEKAQEKSQRKALKMYKQTSKNQSDTSSNQIQNMRKLKKRFNRGSFDPNKKHLQKIFKKQSKLKQNDLQLDIDEKHFLQNSQTTSGLAIKANSDTENDLQADIPSQPPTVTSQIKNNFRNSIYPVQPSVIQQTQVLLSEKKSGSEPERSKLDVFKKISKPRTPRPDIGATSIPPGTGVSVFGSTMSTPALISLPSGTTITPTPSLGLNSENKNVSSMKINPCSIFDGTIPLTKEGVEMSIIDSSKPKKRGRKPGGKNVIKQTNFVSQSLINAVERKKSSQAITLPLSPSPIIISQSSLNVSPPTEPLNLCNAEQPSNNFLSNLYAKEKKDRKKYKSLPENVMELDKSCSPEKASTLNNSNRATQLNNDVQCSDKFVTVSKALSNASIYPGIQTGMVPLLPLLQFPPRPGLIPTGPGLFPAVTGLVGFGNHGNRVPISPFIDYPGTEESVADTVRCLPIKESHVTDSDQFLSRSSMQTGLQMDRNYCNVAPLVPDSMKFTECKSVSCASTILENSSAQATSKINTKLAKEASGNPDDPIEVSDDSDESLHNRMMVQRKTPISSPTYVKTSFAELHSSSLTSATSIDEEKSKMDLRNIVSLNTNEPLKKFKNLVKQSFPDVKSVTHTPPPHSSFPQFNLPNFMGGDKFSLAGGADLIPLSRMSDSEYSSKIVPFSSLGGTIPNQIKVSEDHHILSTFSNYEDITITPTGLTSLEPKIRKHHKKLKKVKEGKNKKKKEKKDKSKKTDQIGLTFFKSDRKIKAYDKKQKKEKKKDKDKQILVHIPDDTKEFTKVPLANNDEPVLKSSSMTISPSLGAATSEMSPNQIPKLTLKLSGKSTLFSSSEKEMTDAGKLKQTTILSSENKKRERDNSPELARFSPLVTGPPKNKQSETLHLGNSSTAVLPVPSPVAVRTVQLPVSQTSSNSAGWLSNPSHSNAASSTLSASSVLLPQQLMLAPNTIMNNFVPANCNSTGTVSKSGLCSSPLNTSEENANAMQIAESSRPSSYVDAEGNRIWICPACGKVDDGSAMIGCDGCDAWYHWICVGITFAPKDNDDWFCRICVTKKRFHGSEKKKRRNKKK</sequence>
<dbReference type="CDD" id="cd15522">
    <property type="entry name" value="PHD_TAF3"/>
    <property type="match status" value="1"/>
</dbReference>
<dbReference type="CTD" id="83860"/>
<name>A0A6P8KXV1_DROMA</name>
<dbReference type="InterPro" id="IPR009072">
    <property type="entry name" value="Histone-fold"/>
</dbReference>
<feature type="domain" description="PHD-type" evidence="10">
    <location>
        <begin position="1343"/>
        <end position="1393"/>
    </location>
</feature>
<dbReference type="GO" id="GO:0045944">
    <property type="term" value="P:positive regulation of transcription by RNA polymerase II"/>
    <property type="evidence" value="ECO:0007669"/>
    <property type="project" value="TreeGrafter"/>
</dbReference>
<feature type="region of interest" description="Disordered" evidence="9">
    <location>
        <begin position="332"/>
        <end position="364"/>
    </location>
</feature>
<dbReference type="GO" id="GO:0002039">
    <property type="term" value="F:p53 binding"/>
    <property type="evidence" value="ECO:0007669"/>
    <property type="project" value="TreeGrafter"/>
</dbReference>
<dbReference type="PROSITE" id="PS01359">
    <property type="entry name" value="ZF_PHD_1"/>
    <property type="match status" value="1"/>
</dbReference>
<accession>A0A6P8KXV1</accession>
<dbReference type="CDD" id="cd22916">
    <property type="entry name" value="HFD_TAF3"/>
    <property type="match status" value="1"/>
</dbReference>
<evidence type="ECO:0000256" key="4">
    <source>
        <dbReference type="ARBA" id="ARBA00022833"/>
    </source>
</evidence>
<dbReference type="InterPro" id="IPR019787">
    <property type="entry name" value="Znf_PHD-finger"/>
</dbReference>
<evidence type="ECO:0000256" key="5">
    <source>
        <dbReference type="ARBA" id="ARBA00023015"/>
    </source>
</evidence>